<proteinExistence type="predicted"/>
<evidence type="ECO:0000259" key="2">
    <source>
        <dbReference type="Pfam" id="PF03478"/>
    </source>
</evidence>
<dbReference type="Gramene" id="KXG20786">
    <property type="protein sequence ID" value="KXG20786"/>
    <property type="gene ID" value="SORBI_3010G253000"/>
</dbReference>
<dbReference type="ExpressionAtlas" id="A0A194YMG0">
    <property type="expression patterns" value="baseline"/>
</dbReference>
<dbReference type="InParanoid" id="A0A194YMG0"/>
<evidence type="ECO:0000256" key="1">
    <source>
        <dbReference type="SAM" id="MobiDB-lite"/>
    </source>
</evidence>
<accession>A0A194YMG0</accession>
<dbReference type="FunCoup" id="A0A194YMG0">
    <property type="interactions" value="213"/>
</dbReference>
<dbReference type="InterPro" id="IPR005174">
    <property type="entry name" value="KIB1-4_b-propeller"/>
</dbReference>
<sequence length="436" mass="48695">MSTRQRRSSGHSRSGSVPRIRSSARRRLPLGGVQRRRGSPRLSGGVGGSPHLLSPVASRPRLRPPRTTLHICESGLAMEAYAGNKSDCSEGMKLPLAMFAVERNSKKRLLFDVSSRKIRGVSSYVFPDATCAFENRGWLLMIRHKPCHFQEQSAFLVHPSSGKQLNLPVFPCREQGYQGFFVFYVGSHGIPLVVARFEIWSIVPTVHTACPGDTYWSAYKHGVEPPMSRRMRRLLERNWIADLALLGAQVICVDISGQILIFNITEMTWGRMAPCPKWSQEDHHFLVASHGEVVLVSRPGTMENAFEFFRLDIEAMEWSQLDDRELDDTSWFLCKGQSFRVKDAGRRRVYTFSGPKQWSVSVPMDSCEQTTGDGVAMGSTACFTGTSGHDDVGLKSITNVYAYDLDDGTVEMVIPASLVTEVCHWVQPSVFATTSK</sequence>
<evidence type="ECO:0000313" key="3">
    <source>
        <dbReference type="EMBL" id="KXG20786.1"/>
    </source>
</evidence>
<reference evidence="4" key="2">
    <citation type="journal article" date="2018" name="Plant J.">
        <title>The Sorghum bicolor reference genome: improved assembly, gene annotations, a transcriptome atlas, and signatures of genome organization.</title>
        <authorList>
            <person name="McCormick R.F."/>
            <person name="Truong S.K."/>
            <person name="Sreedasyam A."/>
            <person name="Jenkins J."/>
            <person name="Shu S."/>
            <person name="Sims D."/>
            <person name="Kennedy M."/>
            <person name="Amirebrahimi M."/>
            <person name="Weers B.D."/>
            <person name="McKinley B."/>
            <person name="Mattison A."/>
            <person name="Morishige D.T."/>
            <person name="Grimwood J."/>
            <person name="Schmutz J."/>
            <person name="Mullet J.E."/>
        </authorList>
    </citation>
    <scope>NUCLEOTIDE SEQUENCE [LARGE SCALE GENOMIC DNA]</scope>
    <source>
        <strain evidence="4">cv. BTx623</strain>
    </source>
</reference>
<evidence type="ECO:0000313" key="4">
    <source>
        <dbReference type="Proteomes" id="UP000000768"/>
    </source>
</evidence>
<dbReference type="Pfam" id="PF03478">
    <property type="entry name" value="Beta-prop_KIB1-4"/>
    <property type="match status" value="1"/>
</dbReference>
<feature type="compositionally biased region" description="Basic residues" evidence="1">
    <location>
        <begin position="1"/>
        <end position="10"/>
    </location>
</feature>
<dbReference type="EMBL" id="CM000769">
    <property type="protein sequence ID" value="KXG20786.1"/>
    <property type="molecule type" value="Genomic_DNA"/>
</dbReference>
<keyword evidence="4" id="KW-1185">Reference proteome</keyword>
<dbReference type="PANTHER" id="PTHR33127">
    <property type="entry name" value="TRANSMEMBRANE PROTEIN"/>
    <property type="match status" value="1"/>
</dbReference>
<gene>
    <name evidence="3" type="ORF">SORBI_3010G253000</name>
</gene>
<name>A0A194YMG0_SORBI</name>
<organism evidence="3 4">
    <name type="scientific">Sorghum bicolor</name>
    <name type="common">Sorghum</name>
    <name type="synonym">Sorghum vulgare</name>
    <dbReference type="NCBI Taxonomy" id="4558"/>
    <lineage>
        <taxon>Eukaryota</taxon>
        <taxon>Viridiplantae</taxon>
        <taxon>Streptophyta</taxon>
        <taxon>Embryophyta</taxon>
        <taxon>Tracheophyta</taxon>
        <taxon>Spermatophyta</taxon>
        <taxon>Magnoliopsida</taxon>
        <taxon>Liliopsida</taxon>
        <taxon>Poales</taxon>
        <taxon>Poaceae</taxon>
        <taxon>PACMAD clade</taxon>
        <taxon>Panicoideae</taxon>
        <taxon>Andropogonodae</taxon>
        <taxon>Andropogoneae</taxon>
        <taxon>Sorghinae</taxon>
        <taxon>Sorghum</taxon>
    </lineage>
</organism>
<dbReference type="Proteomes" id="UP000000768">
    <property type="component" value="Chromosome 10"/>
</dbReference>
<dbReference type="PANTHER" id="PTHR33127:SF53">
    <property type="entry name" value="OS06G0702200 PROTEIN"/>
    <property type="match status" value="1"/>
</dbReference>
<feature type="region of interest" description="Disordered" evidence="1">
    <location>
        <begin position="1"/>
        <end position="65"/>
    </location>
</feature>
<dbReference type="eggNOG" id="ENOG502T2U7">
    <property type="taxonomic scope" value="Eukaryota"/>
</dbReference>
<feature type="compositionally biased region" description="Basic residues" evidence="1">
    <location>
        <begin position="22"/>
        <end position="39"/>
    </location>
</feature>
<protein>
    <recommendedName>
        <fullName evidence="2">KIB1-4 beta-propeller domain-containing protein</fullName>
    </recommendedName>
</protein>
<dbReference type="AlphaFoldDB" id="A0A194YMG0"/>
<reference evidence="3 4" key="1">
    <citation type="journal article" date="2009" name="Nature">
        <title>The Sorghum bicolor genome and the diversification of grasses.</title>
        <authorList>
            <person name="Paterson A.H."/>
            <person name="Bowers J.E."/>
            <person name="Bruggmann R."/>
            <person name="Dubchak I."/>
            <person name="Grimwood J."/>
            <person name="Gundlach H."/>
            <person name="Haberer G."/>
            <person name="Hellsten U."/>
            <person name="Mitros T."/>
            <person name="Poliakov A."/>
            <person name="Schmutz J."/>
            <person name="Spannagl M."/>
            <person name="Tang H."/>
            <person name="Wang X."/>
            <person name="Wicker T."/>
            <person name="Bharti A.K."/>
            <person name="Chapman J."/>
            <person name="Feltus F.A."/>
            <person name="Gowik U."/>
            <person name="Grigoriev I.V."/>
            <person name="Lyons E."/>
            <person name="Maher C.A."/>
            <person name="Martis M."/>
            <person name="Narechania A."/>
            <person name="Otillar R.P."/>
            <person name="Penning B.W."/>
            <person name="Salamov A.A."/>
            <person name="Wang Y."/>
            <person name="Zhang L."/>
            <person name="Carpita N.C."/>
            <person name="Freeling M."/>
            <person name="Gingle A.R."/>
            <person name="Hash C.T."/>
            <person name="Keller B."/>
            <person name="Klein P."/>
            <person name="Kresovich S."/>
            <person name="McCann M.C."/>
            <person name="Ming R."/>
            <person name="Peterson D.G."/>
            <person name="Mehboob-ur-Rahman"/>
            <person name="Ware D."/>
            <person name="Westhoff P."/>
            <person name="Mayer K.F."/>
            <person name="Messing J."/>
            <person name="Rokhsar D.S."/>
        </authorList>
    </citation>
    <scope>NUCLEOTIDE SEQUENCE [LARGE SCALE GENOMIC DNA]</scope>
    <source>
        <strain evidence="4">cv. BTx623</strain>
    </source>
</reference>
<feature type="domain" description="KIB1-4 beta-propeller" evidence="2">
    <location>
        <begin position="114"/>
        <end position="343"/>
    </location>
</feature>